<name>A0A482T6I8_9EURY</name>
<dbReference type="Proteomes" id="UP000294028">
    <property type="component" value="Unassembled WGS sequence"/>
</dbReference>
<evidence type="ECO:0000313" key="1">
    <source>
        <dbReference type="EMBL" id="RYJ13300.1"/>
    </source>
</evidence>
<dbReference type="RefSeq" id="WP_129783743.1">
    <property type="nucleotide sequence ID" value="NZ_RZHH01000002.1"/>
</dbReference>
<comment type="caution">
    <text evidence="1">The sequence shown here is derived from an EMBL/GenBank/DDBJ whole genome shotgun (WGS) entry which is preliminary data.</text>
</comment>
<evidence type="ECO:0000313" key="2">
    <source>
        <dbReference type="Proteomes" id="UP000294028"/>
    </source>
</evidence>
<accession>A0A482T6I8</accession>
<reference evidence="1 2" key="1">
    <citation type="submission" date="2018-12" db="EMBL/GenBank/DDBJ databases">
        <title>Genome analysis provides insights into bioremediation potentialities of Halogeometricum borinquense strain N11.</title>
        <authorList>
            <person name="Najjari A."/>
            <person name="Youssef N."/>
            <person name="Fhoula I."/>
            <person name="Ben Dhia O."/>
            <person name="Mahjoubi M."/>
            <person name="Ouzari H.I."/>
            <person name="Cherif A."/>
        </authorList>
    </citation>
    <scope>NUCLEOTIDE SEQUENCE [LARGE SCALE GENOMIC DNA]</scope>
    <source>
        <strain evidence="1 2">N11</strain>
    </source>
</reference>
<protein>
    <submittedName>
        <fullName evidence="1">Uncharacterized protein</fullName>
    </submittedName>
</protein>
<organism evidence="1 2">
    <name type="scientific">Halogeometricum borinquense</name>
    <dbReference type="NCBI Taxonomy" id="60847"/>
    <lineage>
        <taxon>Archaea</taxon>
        <taxon>Methanobacteriati</taxon>
        <taxon>Methanobacteriota</taxon>
        <taxon>Stenosarchaea group</taxon>
        <taxon>Halobacteria</taxon>
        <taxon>Halobacteriales</taxon>
        <taxon>Haloferacaceae</taxon>
        <taxon>Halogeometricum</taxon>
    </lineage>
</organism>
<sequence length="59" mass="6907">MTIVTEQFQKGRDERDYVEECPMCGVALIGMSPEEYREEHDCDPLNVLIVFPERRTNSE</sequence>
<dbReference type="EMBL" id="RZHH01000002">
    <property type="protein sequence ID" value="RYJ13300.1"/>
    <property type="molecule type" value="Genomic_DNA"/>
</dbReference>
<gene>
    <name evidence="1" type="ORF">ELS19_04510</name>
</gene>
<proteinExistence type="predicted"/>
<dbReference type="AlphaFoldDB" id="A0A482T6I8"/>